<reference evidence="2" key="1">
    <citation type="submission" date="2022-11" db="EMBL/GenBank/DDBJ databases">
        <title>Taxonomic description of a new Pseudomonas species.</title>
        <authorList>
            <person name="Tambong J.T."/>
        </authorList>
    </citation>
    <scope>NUCLEOTIDE SEQUENCE</scope>
    <source>
        <strain evidence="2">S1Bt42</strain>
    </source>
</reference>
<sequence>MLKPLAVFALACTPLLTCAADLAGVWKGTLGKSAITACFNGAGGEHGSYYYQRILTPIQLTQASANAPWVEEGNTGLWTLGGLQGNTLAGTWSKTKGGTPLPITLQRVGTPGDGCGSDAYNAALEAAPLPVKVEKKAFGEHRYQLKTQGARVTLQLEGEGPAVQKINRQLAALAVNDDDQADYLRERREYLGRNGSAYTSEIVVEPTYWSSQWITVRFYRWAAGTGARGISWGLHSFNLQTGEGVDPWTWLGARQQWHDAYSGEVTLPATFSHWLVKQTSTDEGCPAITDYSRFDLSFNTQGLQLSTPANGDGCDNELSFTWEQLAPVLTPQGKAALPSLQAP</sequence>
<evidence type="ECO:0000256" key="1">
    <source>
        <dbReference type="SAM" id="SignalP"/>
    </source>
</evidence>
<feature type="signal peptide" evidence="1">
    <location>
        <begin position="1"/>
        <end position="19"/>
    </location>
</feature>
<name>A0ABY6QKH1_9PSED</name>
<organism evidence="2 3">
    <name type="scientific">Pseudomonas quebecensis</name>
    <dbReference type="NCBI Taxonomy" id="2995174"/>
    <lineage>
        <taxon>Bacteria</taxon>
        <taxon>Pseudomonadati</taxon>
        <taxon>Pseudomonadota</taxon>
        <taxon>Gammaproteobacteria</taxon>
        <taxon>Pseudomonadales</taxon>
        <taxon>Pseudomonadaceae</taxon>
        <taxon>Pseudomonas</taxon>
    </lineage>
</organism>
<evidence type="ECO:0000313" key="3">
    <source>
        <dbReference type="Proteomes" id="UP001164116"/>
    </source>
</evidence>
<feature type="chain" id="PRO_5045386626" evidence="1">
    <location>
        <begin position="20"/>
        <end position="343"/>
    </location>
</feature>
<protein>
    <submittedName>
        <fullName evidence="2">Uncharacterized protein</fullName>
    </submittedName>
</protein>
<dbReference type="RefSeq" id="WP_266246840.1">
    <property type="nucleotide sequence ID" value="NZ_CP112866.1"/>
</dbReference>
<keyword evidence="3" id="KW-1185">Reference proteome</keyword>
<keyword evidence="1" id="KW-0732">Signal</keyword>
<dbReference type="EMBL" id="CP112866">
    <property type="protein sequence ID" value="UZW19303.1"/>
    <property type="molecule type" value="Genomic_DNA"/>
</dbReference>
<proteinExistence type="predicted"/>
<dbReference type="Proteomes" id="UP001164116">
    <property type="component" value="Chromosome"/>
</dbReference>
<evidence type="ECO:0000313" key="2">
    <source>
        <dbReference type="EMBL" id="UZW19303.1"/>
    </source>
</evidence>
<gene>
    <name evidence="2" type="ORF">OSC50_02800</name>
</gene>
<accession>A0ABY6QKH1</accession>